<dbReference type="SUPFAM" id="SSF56672">
    <property type="entry name" value="DNA/RNA polymerases"/>
    <property type="match status" value="1"/>
</dbReference>
<protein>
    <recommendedName>
        <fullName evidence="1">Reverse transcriptase domain-containing protein</fullName>
    </recommendedName>
</protein>
<gene>
    <name evidence="2" type="ORF">R1flu_022445</name>
</gene>
<dbReference type="AlphaFoldDB" id="A0ABD1XTA1"/>
<organism evidence="2 3">
    <name type="scientific">Riccia fluitans</name>
    <dbReference type="NCBI Taxonomy" id="41844"/>
    <lineage>
        <taxon>Eukaryota</taxon>
        <taxon>Viridiplantae</taxon>
        <taxon>Streptophyta</taxon>
        <taxon>Embryophyta</taxon>
        <taxon>Marchantiophyta</taxon>
        <taxon>Marchantiopsida</taxon>
        <taxon>Marchantiidae</taxon>
        <taxon>Marchantiales</taxon>
        <taxon>Ricciaceae</taxon>
        <taxon>Riccia</taxon>
    </lineage>
</organism>
<dbReference type="Proteomes" id="UP001605036">
    <property type="component" value="Unassembled WGS sequence"/>
</dbReference>
<feature type="domain" description="Reverse transcriptase" evidence="1">
    <location>
        <begin position="396"/>
        <end position="588"/>
    </location>
</feature>
<comment type="caution">
    <text evidence="2">The sequence shown here is derived from an EMBL/GenBank/DDBJ whole genome shotgun (WGS) entry which is preliminary data.</text>
</comment>
<evidence type="ECO:0000313" key="2">
    <source>
        <dbReference type="EMBL" id="KAL2610753.1"/>
    </source>
</evidence>
<reference evidence="2 3" key="1">
    <citation type="submission" date="2024-09" db="EMBL/GenBank/DDBJ databases">
        <title>Chromosome-scale assembly of Riccia fluitans.</title>
        <authorList>
            <person name="Paukszto L."/>
            <person name="Sawicki J."/>
            <person name="Karawczyk K."/>
            <person name="Piernik-Szablinska J."/>
            <person name="Szczecinska M."/>
            <person name="Mazdziarz M."/>
        </authorList>
    </citation>
    <scope>NUCLEOTIDE SEQUENCE [LARGE SCALE GENOMIC DNA]</scope>
    <source>
        <strain evidence="2">Rf_01</strain>
        <tissue evidence="2">Aerial parts of the thallus</tissue>
    </source>
</reference>
<evidence type="ECO:0000259" key="1">
    <source>
        <dbReference type="Pfam" id="PF00078"/>
    </source>
</evidence>
<sequence length="859" mass="97465">METKAQAQRLLQDLAVPDAPSFHYRIQHPLCQGPAAMTILLNTGLVAIFPTNPPLLDRYKEWTLEHWEKRLKLCILHSRFLGRNVFLTVFDNKEHRHKALARHLPTINGSASKLLPWTPQCEQEGVSLTTQVMWVELPRINSLLAEWIPDLFLQRPYHPNALHNTYVNVAALDRIYIPSDAPWFEAIEKINHQAEYTLSDHMLVTITMALGGWLPKGVKFRTYFKFDAHLMAQPEIRLPGSDAPTKYFLSLHKKQITQQHFSKLRLPDGSEMTCKTAIMKEAFRVFLTLYTSKNRTEETLRDTVFINSKLTNRISDAQRTMLAEQPTANEIHDSLFSFPMGKAPGIDGTCAEALQAIWDFTGPTYLKVVQHFWSTGVLSSYLAGGSHQAYPERENKARLSDWRPITLLNTCYKILAKLLTSHLQRILPSIISPQQTGFILGRNMLDNILSFWLTNDNLIQQRRSGLFLKLDFEKAFDRVEHEFLWDTMAKLGLGDQFINLVKGLTMGAQTLLNLHGGFPPRFGVQRDVHQGCPLAPLLFAISTEPLMAFLKEANVQGWIKPLTFGDLAVADFSLFVDDMGVYMDLDEGSFRTLRGVLSFFELCLWCQIKSPEVFSTHHWTPHRPSAVASTNGLTEEGKQTWPDPVAGTQTWKKIRGPRIQECLEAKCCALLQAYGRVHGLHGQGSMTQTLERLHIWAEGQKKLECHHLTLRDLVTLTMQRDGLTNQAVKTIMAELRYKGVTTGLYIATKALRFGFGDGYCPVCKLRSETIDHLFLACPKLSRYLKAMQNDKLLPFGSSLGIFSLPLPAFIDDALGPTPSSIAKWKVFIELWRLFWMNRNKLVYEGLAATPPFGSVPSKH</sequence>
<proteinExistence type="predicted"/>
<dbReference type="EMBL" id="JBHFFA010000007">
    <property type="protein sequence ID" value="KAL2610753.1"/>
    <property type="molecule type" value="Genomic_DNA"/>
</dbReference>
<dbReference type="CDD" id="cd01650">
    <property type="entry name" value="RT_nLTR_like"/>
    <property type="match status" value="1"/>
</dbReference>
<accession>A0ABD1XTA1</accession>
<keyword evidence="3" id="KW-1185">Reference proteome</keyword>
<dbReference type="Pfam" id="PF00078">
    <property type="entry name" value="RVT_1"/>
    <property type="match status" value="1"/>
</dbReference>
<dbReference type="InterPro" id="IPR000477">
    <property type="entry name" value="RT_dom"/>
</dbReference>
<name>A0ABD1XTA1_9MARC</name>
<dbReference type="PANTHER" id="PTHR19446">
    <property type="entry name" value="REVERSE TRANSCRIPTASES"/>
    <property type="match status" value="1"/>
</dbReference>
<evidence type="ECO:0000313" key="3">
    <source>
        <dbReference type="Proteomes" id="UP001605036"/>
    </source>
</evidence>
<dbReference type="InterPro" id="IPR043502">
    <property type="entry name" value="DNA/RNA_pol_sf"/>
</dbReference>